<dbReference type="RefSeq" id="WP_130512719.1">
    <property type="nucleotide sequence ID" value="NZ_SHKY01000001.1"/>
</dbReference>
<dbReference type="CDD" id="cd10917">
    <property type="entry name" value="CE4_NodB_like_6s_7s"/>
    <property type="match status" value="1"/>
</dbReference>
<dbReference type="Pfam" id="PF01522">
    <property type="entry name" value="Polysacc_deac_1"/>
    <property type="match status" value="1"/>
</dbReference>
<organism evidence="2 3">
    <name type="scientific">Krasilnikovia cinnamomea</name>
    <dbReference type="NCBI Taxonomy" id="349313"/>
    <lineage>
        <taxon>Bacteria</taxon>
        <taxon>Bacillati</taxon>
        <taxon>Actinomycetota</taxon>
        <taxon>Actinomycetes</taxon>
        <taxon>Micromonosporales</taxon>
        <taxon>Micromonosporaceae</taxon>
        <taxon>Krasilnikovia</taxon>
    </lineage>
</organism>
<dbReference type="GO" id="GO:0016810">
    <property type="term" value="F:hydrolase activity, acting on carbon-nitrogen (but not peptide) bonds"/>
    <property type="evidence" value="ECO:0007669"/>
    <property type="project" value="InterPro"/>
</dbReference>
<dbReference type="PROSITE" id="PS51677">
    <property type="entry name" value="NODB"/>
    <property type="match status" value="1"/>
</dbReference>
<dbReference type="Gene3D" id="3.20.20.370">
    <property type="entry name" value="Glycoside hydrolase/deacetylase"/>
    <property type="match status" value="1"/>
</dbReference>
<dbReference type="InterPro" id="IPR050248">
    <property type="entry name" value="Polysacc_deacetylase_ArnD"/>
</dbReference>
<gene>
    <name evidence="2" type="ORF">EV385_6307</name>
</gene>
<dbReference type="InterPro" id="IPR002509">
    <property type="entry name" value="NODB_dom"/>
</dbReference>
<dbReference type="SUPFAM" id="SSF88713">
    <property type="entry name" value="Glycoside hydrolase/deacetylase"/>
    <property type="match status" value="1"/>
</dbReference>
<proteinExistence type="predicted"/>
<evidence type="ECO:0000313" key="2">
    <source>
        <dbReference type="EMBL" id="RZU54356.1"/>
    </source>
</evidence>
<sequence length="274" mass="29276">MGVPVSRRGVLRGALLAAGGAGAGVFGTTVLPRWFGWDQPPVTGGYAAAADNLDAVAHPEVPVRYYVQTTEPVVAFTFDDGPGPQWTPMVLDILERERVPATFFMVGRQLAAHADLVRGRLAGHEVGNHSWGHEDLATLDLAQIRANLGRTHEMIRDVTGQAPTLLRPPFGHLGGSTLLAADAMGYDVVLWSYAMHERRYRDDPGAQVRDVVDNVRPGAIILAHDLGDERRLVTIRGLSAMIAGLRARGFRFATVSQLVSGAAAPGTPPPGGRS</sequence>
<dbReference type="EMBL" id="SHKY01000001">
    <property type="protein sequence ID" value="RZU54356.1"/>
    <property type="molecule type" value="Genomic_DNA"/>
</dbReference>
<evidence type="ECO:0000313" key="3">
    <source>
        <dbReference type="Proteomes" id="UP000292564"/>
    </source>
</evidence>
<accession>A0A4V2G7Y5</accession>
<dbReference type="PROSITE" id="PS51318">
    <property type="entry name" value="TAT"/>
    <property type="match status" value="1"/>
</dbReference>
<reference evidence="2 3" key="1">
    <citation type="submission" date="2019-02" db="EMBL/GenBank/DDBJ databases">
        <title>Sequencing the genomes of 1000 actinobacteria strains.</title>
        <authorList>
            <person name="Klenk H.-P."/>
        </authorList>
    </citation>
    <scope>NUCLEOTIDE SEQUENCE [LARGE SCALE GENOMIC DNA]</scope>
    <source>
        <strain evidence="2 3">DSM 45162</strain>
    </source>
</reference>
<dbReference type="PANTHER" id="PTHR10587">
    <property type="entry name" value="GLYCOSYL TRANSFERASE-RELATED"/>
    <property type="match status" value="1"/>
</dbReference>
<comment type="caution">
    <text evidence="2">The sequence shown here is derived from an EMBL/GenBank/DDBJ whole genome shotgun (WGS) entry which is preliminary data.</text>
</comment>
<evidence type="ECO:0000259" key="1">
    <source>
        <dbReference type="PROSITE" id="PS51677"/>
    </source>
</evidence>
<feature type="domain" description="NodB homology" evidence="1">
    <location>
        <begin position="72"/>
        <end position="253"/>
    </location>
</feature>
<dbReference type="InterPro" id="IPR011330">
    <property type="entry name" value="Glyco_hydro/deAcase_b/a-brl"/>
</dbReference>
<dbReference type="Proteomes" id="UP000292564">
    <property type="component" value="Unassembled WGS sequence"/>
</dbReference>
<dbReference type="GO" id="GO:0005975">
    <property type="term" value="P:carbohydrate metabolic process"/>
    <property type="evidence" value="ECO:0007669"/>
    <property type="project" value="InterPro"/>
</dbReference>
<dbReference type="OrthoDB" id="3864432at2"/>
<keyword evidence="3" id="KW-1185">Reference proteome</keyword>
<name>A0A4V2G7Y5_9ACTN</name>
<dbReference type="InterPro" id="IPR006311">
    <property type="entry name" value="TAT_signal"/>
</dbReference>
<dbReference type="AlphaFoldDB" id="A0A4V2G7Y5"/>
<protein>
    <submittedName>
        <fullName evidence="2">Peptidoglycan/xylan/chitin deacetylase (PgdA/CDA1 family)</fullName>
    </submittedName>
</protein>